<gene>
    <name evidence="1" type="ORF">JRQ81_005310</name>
</gene>
<evidence type="ECO:0000313" key="2">
    <source>
        <dbReference type="Proteomes" id="UP001142489"/>
    </source>
</evidence>
<dbReference type="EMBL" id="JAPFRF010000012">
    <property type="protein sequence ID" value="KAJ7313692.1"/>
    <property type="molecule type" value="Genomic_DNA"/>
</dbReference>
<sequence>MEEFQGKDISFTLYKDLVECLQMDCTCLMEGCRNSPVKVEAGTARAKEASRNAQRVLRERLRKQQTTTNVWMLSTMPSFNPCLQCSCWMHRKSLLEKEMASLGKPAGFNCAAPRDSLAVWRHWDRIQAEVAAGLSLHGVESTGGNGGPRRELRVSQLGWDNRRPLHSAWGRKSRRSLHPWGFPEAENKGCCHLQGFELDQLFQQVSSGELPNGF</sequence>
<comment type="caution">
    <text evidence="1">The sequence shown here is derived from an EMBL/GenBank/DDBJ whole genome shotgun (WGS) entry which is preliminary data.</text>
</comment>
<evidence type="ECO:0000313" key="1">
    <source>
        <dbReference type="EMBL" id="KAJ7313692.1"/>
    </source>
</evidence>
<proteinExistence type="predicted"/>
<protein>
    <submittedName>
        <fullName evidence="1">Uncharacterized protein</fullName>
    </submittedName>
</protein>
<keyword evidence="2" id="KW-1185">Reference proteome</keyword>
<name>A0A9Q1AVN7_9SAUR</name>
<dbReference type="AlphaFoldDB" id="A0A9Q1AVN7"/>
<organism evidence="1 2">
    <name type="scientific">Phrynocephalus forsythii</name>
    <dbReference type="NCBI Taxonomy" id="171643"/>
    <lineage>
        <taxon>Eukaryota</taxon>
        <taxon>Metazoa</taxon>
        <taxon>Chordata</taxon>
        <taxon>Craniata</taxon>
        <taxon>Vertebrata</taxon>
        <taxon>Euteleostomi</taxon>
        <taxon>Lepidosauria</taxon>
        <taxon>Squamata</taxon>
        <taxon>Bifurcata</taxon>
        <taxon>Unidentata</taxon>
        <taxon>Episquamata</taxon>
        <taxon>Toxicofera</taxon>
        <taxon>Iguania</taxon>
        <taxon>Acrodonta</taxon>
        <taxon>Agamidae</taxon>
        <taxon>Agaminae</taxon>
        <taxon>Phrynocephalus</taxon>
    </lineage>
</organism>
<accession>A0A9Q1AVN7</accession>
<dbReference type="Proteomes" id="UP001142489">
    <property type="component" value="Unassembled WGS sequence"/>
</dbReference>
<reference evidence="1" key="1">
    <citation type="journal article" date="2023" name="DNA Res.">
        <title>Chromosome-level genome assembly of Phrynocephalus forsythii using third-generation DNA sequencing and Hi-C analysis.</title>
        <authorList>
            <person name="Qi Y."/>
            <person name="Zhao W."/>
            <person name="Zhao Y."/>
            <person name="Niu C."/>
            <person name="Cao S."/>
            <person name="Zhang Y."/>
        </authorList>
    </citation>
    <scope>NUCLEOTIDE SEQUENCE</scope>
    <source>
        <tissue evidence="1">Muscle</tissue>
    </source>
</reference>